<dbReference type="PATRIC" id="fig|111780.3.peg.2844"/>
<feature type="repeat" description="TPR" evidence="1">
    <location>
        <begin position="615"/>
        <end position="648"/>
    </location>
</feature>
<feature type="repeat" description="TPR" evidence="1">
    <location>
        <begin position="283"/>
        <end position="316"/>
    </location>
</feature>
<evidence type="ECO:0000313" key="2">
    <source>
        <dbReference type="EMBL" id="AFZ36257.1"/>
    </source>
</evidence>
<feature type="repeat" description="TPR" evidence="1">
    <location>
        <begin position="683"/>
        <end position="716"/>
    </location>
</feature>
<evidence type="ECO:0000256" key="1">
    <source>
        <dbReference type="PROSITE-ProRule" id="PRU00339"/>
    </source>
</evidence>
<feature type="repeat" description="TPR" evidence="1">
    <location>
        <begin position="249"/>
        <end position="282"/>
    </location>
</feature>
<dbReference type="SUPFAM" id="SSF53756">
    <property type="entry name" value="UDP-Glycosyltransferase/glycogen phosphorylase"/>
    <property type="match status" value="1"/>
</dbReference>
<dbReference type="Pfam" id="PF13692">
    <property type="entry name" value="Glyco_trans_1_4"/>
    <property type="match status" value="1"/>
</dbReference>
<dbReference type="Pfam" id="PF00515">
    <property type="entry name" value="TPR_1"/>
    <property type="match status" value="2"/>
</dbReference>
<dbReference type="PROSITE" id="PS50005">
    <property type="entry name" value="TPR"/>
    <property type="match status" value="14"/>
</dbReference>
<sequence length="1409" mass="161032">MFDRLKNLLNSAAFVNTIVGQAREDRASPNVKNDDNVSSKSPDVNSYLKLPDLASTKIYQGDRLWEQGKFTEAIKLYRQAVEIEPNAGLAHQKLAVGLQKIGKIPEAMIHYRKAIMLNNSWTEEGETSQSQLSEPWQEAVALHVGETGEDSHRNFSTKLQLPDFDSHSTQYRQLSAVYSSDKSSFSFKLIEKPSANQERVSAQSETNHHSGLEAARIYLQQALAYCDRQEWQQAIVACQQAIEIEPHSAEAYKIWGNALQRSGKTAEAMGYYAKAIAIQPDLAEVYANLGSLYAGQKQWQQAIEYYQKAIIINPKFAGAYENLAKVCQQLGETNKFWHYHHQALSLEPERAKGKDHIFLADWLRENNQLEEAVIHYRYGIKLEPKLQEEYQKLIQVLKQLGRWQEAASYEQTSHYQNRLEGDHPLEQKLLSTSEIVLPSPNQVQEKITTSTNSVSTEALDLNIAKYRQKAQNNPNSAAIYSNLGSLYAQKQHWQEAINCYQQAIKLNPHLAGVYRNLARALEKADQSAEAITYWYHAYSLEPGSVKAEEHLQLGNACLKHNRLKEAVTCYSRALELSPNLAEAYLHLGEILHSKGKLEEAIQYYRKAVQSNPQIALHHYRLGFVFTQQKQWQEAIVCYQQAIKLESDYWEACHHLGDAFSKVYRWEEAVAAYQAAIKVKDDFCWTHNNLGDALVQLRRWQEAEVAFKKASELNPDFPWSYYNLGEIFSNLARWDEAVAAYRRAIELKPDLPTVEIKLADALGHRSKIDSDRAFSYYQREIQLNPDNLHNYYKAIALQPDNGKLYLQLGNALVKQNQLERAVVYYQIALQYQPQNREISTQLAKLLPGQTHFNQKLLLSSPSASLKEQPEKAEALLAKAKTYLGENQIDLAIVALNAALEFHPNYPEAYFQLGNALTKQADLDRAIKCYRQALQLEPNNCWYYNGYGDALKGRYDLAEAISAYSRAIELNPDFAGFYENKEQSQQLLHRWQQVIDYCEQLKQTECQDQLKILLITPYPAYPPNTGGAIRMFEEIKYLGSRHHLTVVSFIFDEADYQIEEDLQEYCNCAMMVKLGVPLAPRRVDQQKQLYQWGTWNMWKVLQQLSQIKFDAVLFDFIFATPYHELFKNHLTILNEHNIESRILKQCATITESDITTAASDVEAVKVFLDSERESKLLETYENKTWSKFALTTLVSEDDRQELLSRCPNSKAIVVKNGIDTHNITPVNNSQAQKMLYMGTMTYYPNIDAVLYFTEEILPLIRQQNPKLPFCIAGREPSAEIQALATRYSDLEIIASPKNMSDVAQNCSIAIVPIRLGSGTRIKILHAMAMGLPVISTSLGCEGLEVTDGENILIRDTPKEFAEAVIQVSNDFQLKTKLSVNGRRLVEQTYDWQNIFARYEQEILTLIETRPK</sequence>
<dbReference type="eggNOG" id="COG0438">
    <property type="taxonomic scope" value="Bacteria"/>
</dbReference>
<dbReference type="HOGENOM" id="CLU_257522_0_0_3"/>
<dbReference type="RefSeq" id="WP_015193925.1">
    <property type="nucleotide sequence ID" value="NC_019748.1"/>
</dbReference>
<dbReference type="STRING" id="111780.Sta7437_2732"/>
<dbReference type="PROSITE" id="PS50293">
    <property type="entry name" value="TPR_REGION"/>
    <property type="match status" value="5"/>
</dbReference>
<keyword evidence="1" id="KW-0802">TPR repeat</keyword>
<dbReference type="KEGG" id="scs:Sta7437_2732"/>
<dbReference type="PANTHER" id="PTHR44998:SF1">
    <property type="entry name" value="UDP-N-ACETYLGLUCOSAMINE--PEPTIDE N-ACETYLGLUCOSAMINYLTRANSFERASE 110 KDA SUBUNIT"/>
    <property type="match status" value="1"/>
</dbReference>
<feature type="repeat" description="TPR" evidence="1">
    <location>
        <begin position="54"/>
        <end position="87"/>
    </location>
</feature>
<dbReference type="eggNOG" id="COG0457">
    <property type="taxonomic scope" value="Bacteria"/>
</dbReference>
<feature type="repeat" description="TPR" evidence="1">
    <location>
        <begin position="939"/>
        <end position="972"/>
    </location>
</feature>
<dbReference type="InterPro" id="IPR006597">
    <property type="entry name" value="Sel1-like"/>
</dbReference>
<keyword evidence="3" id="KW-1185">Reference proteome</keyword>
<protein>
    <submittedName>
        <fullName evidence="2">Glycosyl transferase group 1</fullName>
    </submittedName>
</protein>
<name>K9XX58_STAC7</name>
<dbReference type="SMART" id="SM00671">
    <property type="entry name" value="SEL1"/>
    <property type="match status" value="5"/>
</dbReference>
<feature type="repeat" description="TPR" evidence="1">
    <location>
        <begin position="581"/>
        <end position="614"/>
    </location>
</feature>
<accession>K9XX58</accession>
<feature type="repeat" description="TPR" evidence="1">
    <location>
        <begin position="801"/>
        <end position="834"/>
    </location>
</feature>
<feature type="repeat" description="TPR" evidence="1">
    <location>
        <begin position="717"/>
        <end position="750"/>
    </location>
</feature>
<keyword evidence="2" id="KW-0808">Transferase</keyword>
<dbReference type="InterPro" id="IPR019734">
    <property type="entry name" value="TPR_rpt"/>
</dbReference>
<dbReference type="SUPFAM" id="SSF48452">
    <property type="entry name" value="TPR-like"/>
    <property type="match status" value="4"/>
</dbReference>
<organism evidence="2 3">
    <name type="scientific">Stanieria cyanosphaera (strain ATCC 29371 / PCC 7437)</name>
    <dbReference type="NCBI Taxonomy" id="111780"/>
    <lineage>
        <taxon>Bacteria</taxon>
        <taxon>Bacillati</taxon>
        <taxon>Cyanobacteriota</taxon>
        <taxon>Cyanophyceae</taxon>
        <taxon>Pleurocapsales</taxon>
        <taxon>Dermocarpellaceae</taxon>
        <taxon>Stanieria</taxon>
    </lineage>
</organism>
<dbReference type="Pfam" id="PF13432">
    <property type="entry name" value="TPR_16"/>
    <property type="match status" value="1"/>
</dbReference>
<reference evidence="3" key="1">
    <citation type="journal article" date="2013" name="Proc. Natl. Acad. Sci. U.S.A.">
        <title>Improving the coverage of the cyanobacterial phylum using diversity-driven genome sequencing.</title>
        <authorList>
            <person name="Shih P.M."/>
            <person name="Wu D."/>
            <person name="Latifi A."/>
            <person name="Axen S.D."/>
            <person name="Fewer D.P."/>
            <person name="Talla E."/>
            <person name="Calteau A."/>
            <person name="Cai F."/>
            <person name="Tandeau de Marsac N."/>
            <person name="Rippka R."/>
            <person name="Herdman M."/>
            <person name="Sivonen K."/>
            <person name="Coursin T."/>
            <person name="Laurent T."/>
            <person name="Goodwin L."/>
            <person name="Nolan M."/>
            <person name="Davenport K.W."/>
            <person name="Han C.S."/>
            <person name="Rubin E.M."/>
            <person name="Eisen J.A."/>
            <person name="Woyke T."/>
            <person name="Gugger M."/>
            <person name="Kerfeld C.A."/>
        </authorList>
    </citation>
    <scope>NUCLEOTIDE SEQUENCE [LARGE SCALE GENOMIC DNA]</scope>
    <source>
        <strain evidence="3">ATCC 29371 / PCC 7437</strain>
    </source>
</reference>
<feature type="repeat" description="TPR" evidence="1">
    <location>
        <begin position="477"/>
        <end position="510"/>
    </location>
</feature>
<dbReference type="EMBL" id="CP003653">
    <property type="protein sequence ID" value="AFZ36257.1"/>
    <property type="molecule type" value="Genomic_DNA"/>
</dbReference>
<dbReference type="Gene3D" id="3.40.50.2000">
    <property type="entry name" value="Glycogen Phosphorylase B"/>
    <property type="match status" value="2"/>
</dbReference>
<feature type="repeat" description="TPR" evidence="1">
    <location>
        <begin position="547"/>
        <end position="580"/>
    </location>
</feature>
<gene>
    <name evidence="2" type="ordered locus">Sta7437_2732</name>
</gene>
<dbReference type="PANTHER" id="PTHR44998">
    <property type="match status" value="1"/>
</dbReference>
<feature type="repeat" description="TPR" evidence="1">
    <location>
        <begin position="905"/>
        <end position="938"/>
    </location>
</feature>
<feature type="repeat" description="TPR" evidence="1">
    <location>
        <begin position="215"/>
        <end position="248"/>
    </location>
</feature>
<feature type="repeat" description="TPR" evidence="1">
    <location>
        <begin position="871"/>
        <end position="904"/>
    </location>
</feature>
<dbReference type="CDD" id="cd03801">
    <property type="entry name" value="GT4_PimA-like"/>
    <property type="match status" value="1"/>
</dbReference>
<dbReference type="Gene3D" id="1.25.40.10">
    <property type="entry name" value="Tetratricopeptide repeat domain"/>
    <property type="match status" value="9"/>
</dbReference>
<dbReference type="Pfam" id="PF13181">
    <property type="entry name" value="TPR_8"/>
    <property type="match status" value="1"/>
</dbReference>
<dbReference type="GO" id="GO:0016740">
    <property type="term" value="F:transferase activity"/>
    <property type="evidence" value="ECO:0007669"/>
    <property type="project" value="UniProtKB-KW"/>
</dbReference>
<dbReference type="Pfam" id="PF13414">
    <property type="entry name" value="TPR_11"/>
    <property type="match status" value="5"/>
</dbReference>
<proteinExistence type="predicted"/>
<dbReference type="InterPro" id="IPR011990">
    <property type="entry name" value="TPR-like_helical_dom_sf"/>
</dbReference>
<evidence type="ECO:0000313" key="3">
    <source>
        <dbReference type="Proteomes" id="UP000010473"/>
    </source>
</evidence>
<dbReference type="Proteomes" id="UP000010473">
    <property type="component" value="Chromosome"/>
</dbReference>
<dbReference type="SMART" id="SM00028">
    <property type="entry name" value="TPR"/>
    <property type="match status" value="20"/>
</dbReference>
<dbReference type="OrthoDB" id="427096at2"/>